<protein>
    <submittedName>
        <fullName evidence="13">Probable integrase/recombinase protein</fullName>
    </submittedName>
</protein>
<feature type="domain" description="Core-binding (CB)" evidence="12">
    <location>
        <begin position="42"/>
        <end position="142"/>
    </location>
</feature>
<reference evidence="14" key="1">
    <citation type="journal article" date="2017" name="Biotechnol. Biofuels">
        <title>Evaluation of environmental bacterial communities as a factor affecting the growth of duckweed Lemna minor.</title>
        <authorList>
            <person name="Ishizawa H."/>
            <person name="Kuroda M."/>
            <person name="Morikawa M."/>
            <person name="Ike M."/>
        </authorList>
    </citation>
    <scope>NUCLEOTIDE SEQUENCE [LARGE SCALE GENOMIC DNA]</scope>
    <source>
        <strain evidence="14">H3</strain>
    </source>
</reference>
<evidence type="ECO:0000256" key="2">
    <source>
        <dbReference type="ARBA" id="ARBA00022490"/>
    </source>
</evidence>
<keyword evidence="3" id="KW-0132">Cell division</keyword>
<dbReference type="PANTHER" id="PTHR30349:SF77">
    <property type="entry name" value="TYROSINE RECOMBINASE XERC"/>
    <property type="match status" value="1"/>
</dbReference>
<dbReference type="InterPro" id="IPR011010">
    <property type="entry name" value="DNA_brk_join_enz"/>
</dbReference>
<evidence type="ECO:0000313" key="13">
    <source>
        <dbReference type="EMBL" id="BBF85610.1"/>
    </source>
</evidence>
<dbReference type="Gene3D" id="1.10.150.130">
    <property type="match status" value="1"/>
</dbReference>
<keyword evidence="2" id="KW-0963">Cytoplasm</keyword>
<dbReference type="InterPro" id="IPR044068">
    <property type="entry name" value="CB"/>
</dbReference>
<keyword evidence="4" id="KW-0159">Chromosome partition</keyword>
<proteinExistence type="predicted"/>
<keyword evidence="6 9" id="KW-0238">DNA-binding</keyword>
<evidence type="ECO:0000256" key="3">
    <source>
        <dbReference type="ARBA" id="ARBA00022618"/>
    </source>
</evidence>
<dbReference type="GO" id="GO:0007059">
    <property type="term" value="P:chromosome segregation"/>
    <property type="evidence" value="ECO:0007669"/>
    <property type="project" value="UniProtKB-KW"/>
</dbReference>
<keyword evidence="5" id="KW-0229">DNA integration</keyword>
<dbReference type="Pfam" id="PF00589">
    <property type="entry name" value="Phage_integrase"/>
    <property type="match status" value="1"/>
</dbReference>
<dbReference type="InterPro" id="IPR013762">
    <property type="entry name" value="Integrase-like_cat_sf"/>
</dbReference>
<sequence>MPSVKALSPPQPASRIRHNMPDTLPARPPAGQALIAAQSDQQAVLLWLSEFIDRPATLRSYRKETERFLLWLSDRNKQLQQVQREDVLDYQRFLQAPWPPERWIGPARPRQHPQWKPFTGPLQPGSIRQALTILSALFSYLSEAGYRRGNPFKLLRQRQPQDSRPIERFLDTQAWQAILDTLSNLPTASRREQLQAARARWLMTLLYLTGARRQEVANARMNDFSQRRQQWWWRVQGKGGSLADIPVSEELLAALSAYRDSLGLPPLPDHADSTPLICRIPGQRNTQLHGISDKAIYLICQEIFQRAAERCHETDTRARLLQASTHWLRHTAASHQLDAGIPLLMVSQNLRHASIQTTRRYLHSEEDARHAATGLHRMQERETTTETAPKPDRSAQTDSNSP</sequence>
<accession>A0A3G9GCL1</accession>
<feature type="region of interest" description="Disordered" evidence="10">
    <location>
        <begin position="372"/>
        <end position="402"/>
    </location>
</feature>
<evidence type="ECO:0000256" key="8">
    <source>
        <dbReference type="ARBA" id="ARBA00023306"/>
    </source>
</evidence>
<evidence type="ECO:0000256" key="7">
    <source>
        <dbReference type="ARBA" id="ARBA00023172"/>
    </source>
</evidence>
<organism evidence="13 14">
    <name type="scientific">Aquitalea magnusonii</name>
    <dbReference type="NCBI Taxonomy" id="332411"/>
    <lineage>
        <taxon>Bacteria</taxon>
        <taxon>Pseudomonadati</taxon>
        <taxon>Pseudomonadota</taxon>
        <taxon>Betaproteobacteria</taxon>
        <taxon>Neisseriales</taxon>
        <taxon>Chromobacteriaceae</taxon>
        <taxon>Aquitalea</taxon>
    </lineage>
</organism>
<dbReference type="PROSITE" id="PS51898">
    <property type="entry name" value="TYR_RECOMBINASE"/>
    <property type="match status" value="1"/>
</dbReference>
<dbReference type="EMBL" id="AP018823">
    <property type="protein sequence ID" value="BBF85610.1"/>
    <property type="molecule type" value="Genomic_DNA"/>
</dbReference>
<dbReference type="GO" id="GO:0005737">
    <property type="term" value="C:cytoplasm"/>
    <property type="evidence" value="ECO:0007669"/>
    <property type="project" value="UniProtKB-SubCell"/>
</dbReference>
<evidence type="ECO:0000256" key="10">
    <source>
        <dbReference type="SAM" id="MobiDB-lite"/>
    </source>
</evidence>
<dbReference type="STRING" id="332411.VI06_01500"/>
<evidence type="ECO:0000256" key="1">
    <source>
        <dbReference type="ARBA" id="ARBA00004496"/>
    </source>
</evidence>
<dbReference type="Gene3D" id="1.10.443.10">
    <property type="entry name" value="Intergrase catalytic core"/>
    <property type="match status" value="1"/>
</dbReference>
<dbReference type="InterPro" id="IPR002104">
    <property type="entry name" value="Integrase_catalytic"/>
</dbReference>
<evidence type="ECO:0000256" key="4">
    <source>
        <dbReference type="ARBA" id="ARBA00022829"/>
    </source>
</evidence>
<comment type="subcellular location">
    <subcellularLocation>
        <location evidence="1">Cytoplasm</location>
    </subcellularLocation>
</comment>
<dbReference type="AlphaFoldDB" id="A0A3G9GCL1"/>
<reference evidence="13 14" key="2">
    <citation type="journal article" date="2017" name="Genome Announc.">
        <title>Draft genome sequence of Aquitalea magnusonii strain H3, a plant growth-promoting bacterium of duckweed Lemna minor.</title>
        <authorList>
            <person name="Ishizawa H."/>
            <person name="Kuroda M."/>
            <person name="Ike M."/>
        </authorList>
    </citation>
    <scope>NUCLEOTIDE SEQUENCE [LARGE SCALE GENOMIC DNA]</scope>
    <source>
        <strain evidence="13 14">H3</strain>
    </source>
</reference>
<dbReference type="CDD" id="cd00397">
    <property type="entry name" value="DNA_BRE_C"/>
    <property type="match status" value="1"/>
</dbReference>
<dbReference type="InterPro" id="IPR010998">
    <property type="entry name" value="Integrase_recombinase_N"/>
</dbReference>
<keyword evidence="8" id="KW-0131">Cell cycle</keyword>
<keyword evidence="14" id="KW-1185">Reference proteome</keyword>
<dbReference type="InterPro" id="IPR050090">
    <property type="entry name" value="Tyrosine_recombinase_XerCD"/>
</dbReference>
<evidence type="ECO:0000256" key="9">
    <source>
        <dbReference type="PROSITE-ProRule" id="PRU01248"/>
    </source>
</evidence>
<name>A0A3G9GCL1_9NEIS</name>
<feature type="compositionally biased region" description="Basic and acidic residues" evidence="10">
    <location>
        <begin position="377"/>
        <end position="395"/>
    </location>
</feature>
<keyword evidence="7" id="KW-0233">DNA recombination</keyword>
<evidence type="ECO:0000256" key="6">
    <source>
        <dbReference type="ARBA" id="ARBA00023125"/>
    </source>
</evidence>
<dbReference type="GO" id="GO:0006310">
    <property type="term" value="P:DNA recombination"/>
    <property type="evidence" value="ECO:0007669"/>
    <property type="project" value="UniProtKB-KW"/>
</dbReference>
<dbReference type="Proteomes" id="UP000198290">
    <property type="component" value="Chromosome"/>
</dbReference>
<dbReference type="KEGG" id="amah:DLM_1994"/>
<dbReference type="GO" id="GO:0003677">
    <property type="term" value="F:DNA binding"/>
    <property type="evidence" value="ECO:0007669"/>
    <property type="project" value="UniProtKB-UniRule"/>
</dbReference>
<dbReference type="PROSITE" id="PS51900">
    <property type="entry name" value="CB"/>
    <property type="match status" value="1"/>
</dbReference>
<dbReference type="PANTHER" id="PTHR30349">
    <property type="entry name" value="PHAGE INTEGRASE-RELATED"/>
    <property type="match status" value="1"/>
</dbReference>
<evidence type="ECO:0000259" key="11">
    <source>
        <dbReference type="PROSITE" id="PS51898"/>
    </source>
</evidence>
<evidence type="ECO:0000313" key="14">
    <source>
        <dbReference type="Proteomes" id="UP000198290"/>
    </source>
</evidence>
<feature type="region of interest" description="Disordered" evidence="10">
    <location>
        <begin position="1"/>
        <end position="27"/>
    </location>
</feature>
<dbReference type="SUPFAM" id="SSF56349">
    <property type="entry name" value="DNA breaking-rejoining enzymes"/>
    <property type="match status" value="1"/>
</dbReference>
<reference evidence="14" key="3">
    <citation type="journal article" date="2017" name="Plant Physiol. Biochem.">
        <title>Differential oxidative and antioxidative response of duckweed Lemna minor toward plant growth promoting/inhibiting bacteria.</title>
        <authorList>
            <person name="Ishizawa H."/>
            <person name="Kuroda M."/>
            <person name="Morikawa M."/>
            <person name="Ike M."/>
        </authorList>
    </citation>
    <scope>NUCLEOTIDE SEQUENCE [LARGE SCALE GENOMIC DNA]</scope>
    <source>
        <strain evidence="14">H3</strain>
    </source>
</reference>
<evidence type="ECO:0000259" key="12">
    <source>
        <dbReference type="PROSITE" id="PS51900"/>
    </source>
</evidence>
<dbReference type="GO" id="GO:0015074">
    <property type="term" value="P:DNA integration"/>
    <property type="evidence" value="ECO:0007669"/>
    <property type="project" value="UniProtKB-KW"/>
</dbReference>
<evidence type="ECO:0000256" key="5">
    <source>
        <dbReference type="ARBA" id="ARBA00022908"/>
    </source>
</evidence>
<feature type="domain" description="Tyr recombinase" evidence="11">
    <location>
        <begin position="165"/>
        <end position="376"/>
    </location>
</feature>
<gene>
    <name evidence="13" type="ORF">DLM_1994</name>
</gene>
<dbReference type="GO" id="GO:0051301">
    <property type="term" value="P:cell division"/>
    <property type="evidence" value="ECO:0007669"/>
    <property type="project" value="UniProtKB-KW"/>
</dbReference>